<sequence length="56" mass="6302">MPIALHLRADTRTARVGVFEVPYPLILLHPRADTRPARGVVGVVDVTGIWVTWQRQ</sequence>
<dbReference type="AlphaFoldDB" id="D1CGC9"/>
<gene>
    <name evidence="1" type="ordered locus">Tter_1894</name>
</gene>
<proteinExistence type="predicted"/>
<evidence type="ECO:0000313" key="1">
    <source>
        <dbReference type="EMBL" id="ACZ42800.1"/>
    </source>
</evidence>
<protein>
    <submittedName>
        <fullName evidence="1">Uncharacterized protein</fullName>
    </submittedName>
</protein>
<keyword evidence="2" id="KW-1185">Reference proteome</keyword>
<reference evidence="2" key="1">
    <citation type="journal article" date="2010" name="Stand. Genomic Sci.">
        <title>Complete genome sequence of 'Thermobaculum terrenum' type strain (YNP1).</title>
        <authorList>
            <person name="Kiss H."/>
            <person name="Cleland D."/>
            <person name="Lapidus A."/>
            <person name="Lucas S."/>
            <person name="Glavina Del Rio T."/>
            <person name="Nolan M."/>
            <person name="Tice H."/>
            <person name="Han C."/>
            <person name="Goodwin L."/>
            <person name="Pitluck S."/>
            <person name="Liolios K."/>
            <person name="Ivanova N."/>
            <person name="Mavromatis K."/>
            <person name="Ovchinnikova G."/>
            <person name="Pati A."/>
            <person name="Chen A."/>
            <person name="Palaniappan K."/>
            <person name="Land M."/>
            <person name="Hauser L."/>
            <person name="Chang Y."/>
            <person name="Jeffries C."/>
            <person name="Lu M."/>
            <person name="Brettin T."/>
            <person name="Detter J."/>
            <person name="Goker M."/>
            <person name="Tindall B."/>
            <person name="Beck B."/>
            <person name="McDermott T."/>
            <person name="Woyke T."/>
            <person name="Bristow J."/>
            <person name="Eisen J."/>
            <person name="Markowitz V."/>
            <person name="Hugenholtz P."/>
            <person name="Kyrpides N."/>
            <person name="Klenk H."/>
            <person name="Cheng J."/>
        </authorList>
    </citation>
    <scope>NUCLEOTIDE SEQUENCE [LARGE SCALE GENOMIC DNA]</scope>
    <source>
        <strain evidence="2">ATCC BAA-798 / YNP1</strain>
    </source>
</reference>
<evidence type="ECO:0000313" key="2">
    <source>
        <dbReference type="Proteomes" id="UP000000323"/>
    </source>
</evidence>
<organism evidence="1 2">
    <name type="scientific">Thermobaculum terrenum (strain ATCC BAA-798 / CCMEE 7001 / YNP1)</name>
    <dbReference type="NCBI Taxonomy" id="525904"/>
    <lineage>
        <taxon>Bacteria</taxon>
        <taxon>Bacillati</taxon>
        <taxon>Chloroflexota</taxon>
        <taxon>Chloroflexia</taxon>
        <taxon>Candidatus Thermobaculales</taxon>
        <taxon>Candidatus Thermobaculaceae</taxon>
        <taxon>Thermobaculum</taxon>
    </lineage>
</organism>
<dbReference type="EMBL" id="CP001826">
    <property type="protein sequence ID" value="ACZ42800.1"/>
    <property type="molecule type" value="Genomic_DNA"/>
</dbReference>
<accession>D1CGC9</accession>
<dbReference type="Proteomes" id="UP000000323">
    <property type="component" value="Chromosome 2"/>
</dbReference>
<name>D1CGC9_THET1</name>
<dbReference type="HOGENOM" id="CLU_3012853_0_0_0"/>
<dbReference type="KEGG" id="ttr:Tter_1894"/>